<evidence type="ECO:0000256" key="1">
    <source>
        <dbReference type="SAM" id="MobiDB-lite"/>
    </source>
</evidence>
<evidence type="ECO:0000313" key="4">
    <source>
        <dbReference type="Proteomes" id="UP000226431"/>
    </source>
</evidence>
<dbReference type="EMBL" id="NJES01000118">
    <property type="protein sequence ID" value="PHH77466.1"/>
    <property type="molecule type" value="Genomic_DNA"/>
</dbReference>
<dbReference type="AlphaFoldDB" id="A0A2C5ZBS1"/>
<gene>
    <name evidence="3" type="ORF">CDD80_585</name>
</gene>
<feature type="region of interest" description="Disordered" evidence="1">
    <location>
        <begin position="105"/>
        <end position="159"/>
    </location>
</feature>
<keyword evidence="4" id="KW-1185">Reference proteome</keyword>
<protein>
    <submittedName>
        <fullName evidence="3">Uncharacterized protein</fullName>
    </submittedName>
</protein>
<comment type="caution">
    <text evidence="3">The sequence shown here is derived from an EMBL/GenBank/DDBJ whole genome shotgun (WGS) entry which is preliminary data.</text>
</comment>
<keyword evidence="2" id="KW-0812">Transmembrane</keyword>
<dbReference type="Proteomes" id="UP000226431">
    <property type="component" value="Unassembled WGS sequence"/>
</dbReference>
<dbReference type="OrthoDB" id="5400539at2759"/>
<reference evidence="3 4" key="1">
    <citation type="submission" date="2017-06" db="EMBL/GenBank/DDBJ databases">
        <title>Ant-infecting Ophiocordyceps genomes reveal a high diversity of potential behavioral manipulation genes and a possible major role for enterotoxins.</title>
        <authorList>
            <person name="De Bekker C."/>
            <person name="Evans H.C."/>
            <person name="Brachmann A."/>
            <person name="Hughes D.P."/>
        </authorList>
    </citation>
    <scope>NUCLEOTIDE SEQUENCE [LARGE SCALE GENOMIC DNA]</scope>
    <source>
        <strain evidence="3 4">Map16</strain>
    </source>
</reference>
<organism evidence="3 4">
    <name type="scientific">Ophiocordyceps camponoti-rufipedis</name>
    <dbReference type="NCBI Taxonomy" id="2004952"/>
    <lineage>
        <taxon>Eukaryota</taxon>
        <taxon>Fungi</taxon>
        <taxon>Dikarya</taxon>
        <taxon>Ascomycota</taxon>
        <taxon>Pezizomycotina</taxon>
        <taxon>Sordariomycetes</taxon>
        <taxon>Hypocreomycetidae</taxon>
        <taxon>Hypocreales</taxon>
        <taxon>Ophiocordycipitaceae</taxon>
        <taxon>Ophiocordyceps</taxon>
    </lineage>
</organism>
<feature type="compositionally biased region" description="Pro residues" evidence="1">
    <location>
        <begin position="112"/>
        <end position="128"/>
    </location>
</feature>
<accession>A0A2C5ZBS1</accession>
<feature type="transmembrane region" description="Helical" evidence="2">
    <location>
        <begin position="33"/>
        <end position="52"/>
    </location>
</feature>
<dbReference type="InterPro" id="IPR020999">
    <property type="entry name" value="Chitin_synth_reg_RCR"/>
</dbReference>
<evidence type="ECO:0000313" key="3">
    <source>
        <dbReference type="EMBL" id="PHH77466.1"/>
    </source>
</evidence>
<name>A0A2C5ZBS1_9HYPO</name>
<evidence type="ECO:0000256" key="2">
    <source>
        <dbReference type="SAM" id="Phobius"/>
    </source>
</evidence>
<sequence length="159" mass="18031">MDLQNDQIPAGWVREGDFLVPWWQSRTGVITKWVVFLVIVLLFTLYIFGGYLHARYRIKKGLPPLAYHRCLVARRMQPPPMAGHHNGWPQQGYYAPPPPNGFAMNNMGAPPVYDPTRPPTYMGAPPPDGGSKVDPSQWRNEPTRREPEPNGAPDYQARP</sequence>
<keyword evidence="2" id="KW-1133">Transmembrane helix</keyword>
<proteinExistence type="predicted"/>
<dbReference type="Pfam" id="PF12273">
    <property type="entry name" value="RCR"/>
    <property type="match status" value="1"/>
</dbReference>
<keyword evidence="2" id="KW-0472">Membrane</keyword>